<dbReference type="OrthoDB" id="9448848at2759"/>
<keyword evidence="4" id="KW-0011">Acute phase</keyword>
<dbReference type="GO" id="GO:0006953">
    <property type="term" value="P:acute-phase response"/>
    <property type="evidence" value="ECO:0007669"/>
    <property type="project" value="UniProtKB-KW"/>
</dbReference>
<feature type="disulfide bond" evidence="10">
    <location>
        <begin position="23"/>
        <end position="165"/>
    </location>
</feature>
<dbReference type="Gene3D" id="2.40.128.20">
    <property type="match status" value="1"/>
</dbReference>
<feature type="disulfide bond" evidence="10">
    <location>
        <begin position="90"/>
        <end position="183"/>
    </location>
</feature>
<evidence type="ECO:0000256" key="5">
    <source>
        <dbReference type="ARBA" id="ARBA00022525"/>
    </source>
</evidence>
<keyword evidence="6 13" id="KW-0732">Signal</keyword>
<keyword evidence="3 9" id="KW-0813">Transport</keyword>
<proteinExistence type="inferred from homology"/>
<evidence type="ECO:0000256" key="8">
    <source>
        <dbReference type="ARBA" id="ARBA00023180"/>
    </source>
</evidence>
<dbReference type="PANTHER" id="PTHR11967:SF2">
    <property type="entry name" value="ALPHA-1-ACID GLYCOPROTEIN 1"/>
    <property type="match status" value="1"/>
</dbReference>
<evidence type="ECO:0000256" key="3">
    <source>
        <dbReference type="ARBA" id="ARBA00022448"/>
    </source>
</evidence>
<dbReference type="STRING" id="391180.A0A2Y9JIF8"/>
<evidence type="ECO:0000259" key="14">
    <source>
        <dbReference type="Pfam" id="PF00061"/>
    </source>
</evidence>
<evidence type="ECO:0000256" key="1">
    <source>
        <dbReference type="ARBA" id="ARBA00004613"/>
    </source>
</evidence>
<evidence type="ECO:0000256" key="4">
    <source>
        <dbReference type="ARBA" id="ARBA00022486"/>
    </source>
</evidence>
<dbReference type="PRINTS" id="PR00708">
    <property type="entry name" value="A1AGLPROTEIN"/>
</dbReference>
<accession>A0A2Y9JIF8</accession>
<reference evidence="16" key="1">
    <citation type="submission" date="2025-08" db="UniProtKB">
        <authorList>
            <consortium name="RefSeq"/>
        </authorList>
    </citation>
    <scope>IDENTIFICATION</scope>
    <source>
        <tissue evidence="16">Blood</tissue>
    </source>
</reference>
<evidence type="ECO:0000256" key="11">
    <source>
        <dbReference type="PIRSR" id="PIRSR036899-51"/>
    </source>
</evidence>
<protein>
    <recommendedName>
        <fullName evidence="9">Alpha-1-acid glycoprotein</fullName>
    </recommendedName>
</protein>
<feature type="region of interest" description="Disordered" evidence="12">
    <location>
        <begin position="186"/>
        <end position="205"/>
    </location>
</feature>
<keyword evidence="11" id="KW-0873">Pyrrolidone carboxylic acid</keyword>
<feature type="modified residue" description="Pyrrolidone carboxylic acid" evidence="11">
    <location>
        <position position="19"/>
    </location>
</feature>
<dbReference type="GeneID" id="111146382"/>
<evidence type="ECO:0000256" key="7">
    <source>
        <dbReference type="ARBA" id="ARBA00023157"/>
    </source>
</evidence>
<dbReference type="CDD" id="cd19451">
    <property type="entry name" value="lipocalin_AGP-like"/>
    <property type="match status" value="1"/>
</dbReference>
<evidence type="ECO:0000256" key="10">
    <source>
        <dbReference type="PIRSR" id="PIRSR036899-50"/>
    </source>
</evidence>
<dbReference type="Pfam" id="PF00061">
    <property type="entry name" value="Lipocalin"/>
    <property type="match status" value="1"/>
</dbReference>
<dbReference type="InterPro" id="IPR012674">
    <property type="entry name" value="Calycin"/>
</dbReference>
<dbReference type="PANTHER" id="PTHR11967">
    <property type="entry name" value="ALPHA-1-ACID GLYCOPROTEIN"/>
    <property type="match status" value="1"/>
</dbReference>
<dbReference type="SUPFAM" id="SSF50814">
    <property type="entry name" value="Lipocalins"/>
    <property type="match status" value="1"/>
</dbReference>
<keyword evidence="15" id="KW-1185">Reference proteome</keyword>
<evidence type="ECO:0000256" key="12">
    <source>
        <dbReference type="SAM" id="MobiDB-lite"/>
    </source>
</evidence>
<feature type="signal peptide" evidence="13">
    <location>
        <begin position="1"/>
        <end position="18"/>
    </location>
</feature>
<comment type="subcellular location">
    <subcellularLocation>
        <location evidence="1 9">Secreted</location>
    </subcellularLocation>
</comment>
<gene>
    <name evidence="16" type="primary">LOC111146382</name>
</gene>
<dbReference type="FunFam" id="2.40.128.20:FF:000012">
    <property type="entry name" value="Alpha-1-acid glycoprotein 2"/>
    <property type="match status" value="1"/>
</dbReference>
<keyword evidence="8 11" id="KW-0325">Glycoprotein</keyword>
<comment type="function">
    <text evidence="9">Functions as transport protein in the blood stream.</text>
</comment>
<evidence type="ECO:0000313" key="15">
    <source>
        <dbReference type="Proteomes" id="UP000248482"/>
    </source>
</evidence>
<dbReference type="PIRSF" id="PIRSF036899">
    <property type="entry name" value="AGP"/>
    <property type="match status" value="1"/>
</dbReference>
<sequence length="205" mass="22917">MALSWALAALSLLPLLDAQSPACANLTAAPITNATLDQISGKWFCIAAAFHNPDINQLAGMLQAGFFYLEPNHTDDTILLREYQTIGNHCIHNSTCLKVQRENGTLSKHESGKEEFADLLLTKDPRIFMLGHSLRDEQNKGLSFYADKAEVTEEQMRVFHEAITCLGMQTSEINYTDAKKDLCGPLEKQHKEERQKEKEGHTALD</sequence>
<name>A0A2Y9JIF8_ENHLU</name>
<organism evidence="15 16">
    <name type="scientific">Enhydra lutris kenyoni</name>
    <name type="common">northern sea otter</name>
    <dbReference type="NCBI Taxonomy" id="391180"/>
    <lineage>
        <taxon>Eukaryota</taxon>
        <taxon>Metazoa</taxon>
        <taxon>Chordata</taxon>
        <taxon>Craniata</taxon>
        <taxon>Vertebrata</taxon>
        <taxon>Euteleostomi</taxon>
        <taxon>Mammalia</taxon>
        <taxon>Eutheria</taxon>
        <taxon>Laurasiatheria</taxon>
        <taxon>Carnivora</taxon>
        <taxon>Caniformia</taxon>
        <taxon>Musteloidea</taxon>
        <taxon>Mustelidae</taxon>
        <taxon>Lutrinae</taxon>
        <taxon>Enhydra</taxon>
    </lineage>
</organism>
<evidence type="ECO:0000256" key="2">
    <source>
        <dbReference type="ARBA" id="ARBA00006889"/>
    </source>
</evidence>
<dbReference type="KEGG" id="elk:111146382"/>
<dbReference type="InterPro" id="IPR000566">
    <property type="entry name" value="Lipocln_cytosolic_FA-bd_dom"/>
</dbReference>
<comment type="similarity">
    <text evidence="2 9">Belongs to the calycin superfamily. Lipocalin family.</text>
</comment>
<dbReference type="GO" id="GO:0005615">
    <property type="term" value="C:extracellular space"/>
    <property type="evidence" value="ECO:0007669"/>
    <property type="project" value="InterPro"/>
</dbReference>
<evidence type="ECO:0000313" key="16">
    <source>
        <dbReference type="RefSeq" id="XP_022357620.1"/>
    </source>
</evidence>
<dbReference type="InterPro" id="IPR001500">
    <property type="entry name" value="A1A_glycop"/>
</dbReference>
<feature type="domain" description="Lipocalin/cytosolic fatty-acid binding" evidence="14">
    <location>
        <begin position="40"/>
        <end position="179"/>
    </location>
</feature>
<dbReference type="Proteomes" id="UP000248482">
    <property type="component" value="Unplaced"/>
</dbReference>
<evidence type="ECO:0000256" key="9">
    <source>
        <dbReference type="PIRNR" id="PIRNR036899"/>
    </source>
</evidence>
<evidence type="ECO:0000256" key="6">
    <source>
        <dbReference type="ARBA" id="ARBA00022729"/>
    </source>
</evidence>
<dbReference type="AlphaFoldDB" id="A0A2Y9JIF8"/>
<keyword evidence="7 10" id="KW-1015">Disulfide bond</keyword>
<dbReference type="RefSeq" id="XP_022357620.1">
    <property type="nucleotide sequence ID" value="XM_022501912.1"/>
</dbReference>
<keyword evidence="5 9" id="KW-0964">Secreted</keyword>
<feature type="chain" id="PRO_5015873633" description="Alpha-1-acid glycoprotein" evidence="13">
    <location>
        <begin position="19"/>
        <end position="205"/>
    </location>
</feature>
<evidence type="ECO:0000256" key="13">
    <source>
        <dbReference type="SAM" id="SignalP"/>
    </source>
</evidence>
<dbReference type="GO" id="GO:0002682">
    <property type="term" value="P:regulation of immune system process"/>
    <property type="evidence" value="ECO:0007669"/>
    <property type="project" value="InterPro"/>
</dbReference>